<keyword evidence="2" id="KW-0732">Signal</keyword>
<gene>
    <name evidence="3" type="ORF">POL58_23115</name>
</gene>
<proteinExistence type="predicted"/>
<reference evidence="3 4" key="1">
    <citation type="submission" date="2022-11" db="EMBL/GenBank/DDBJ databases">
        <title>Minimal conservation of predation-associated metabolite biosynthetic gene clusters underscores biosynthetic potential of Myxococcota including descriptions for ten novel species: Archangium lansinium sp. nov., Myxococcus landrumus sp. nov., Nannocystis bai.</title>
        <authorList>
            <person name="Ahearne A."/>
            <person name="Stevens C."/>
            <person name="Dowd S."/>
        </authorList>
    </citation>
    <scope>NUCLEOTIDE SEQUENCE [LARGE SCALE GENOMIC DNA]</scope>
    <source>
        <strain evidence="3 4">NCELM</strain>
    </source>
</reference>
<sequence>MVPRLCSRLASLTLVLAACPDFSDPGTSITSATTTPYEPPPADSTDGDTTVGTTTPTTSTGPTTDATSTAEPTTDAATSDGTTGTDGGKMSEWGHACASDDECVALLGAGAVCLKDVLELYELPGGYCSKQCELPPQTAYVPDDPVCGSGVFCIGADGYFEACAVECEDDSECPREGYECRIMPTIGQPQDPKFCLMKDEFML</sequence>
<feature type="region of interest" description="Disordered" evidence="1">
    <location>
        <begin position="29"/>
        <end position="86"/>
    </location>
</feature>
<accession>A0ABT5B960</accession>
<evidence type="ECO:0000256" key="1">
    <source>
        <dbReference type="SAM" id="MobiDB-lite"/>
    </source>
</evidence>
<comment type="caution">
    <text evidence="3">The sequence shown here is derived from an EMBL/GenBank/DDBJ whole genome shotgun (WGS) entry which is preliminary data.</text>
</comment>
<feature type="compositionally biased region" description="Low complexity" evidence="1">
    <location>
        <begin position="43"/>
        <end position="83"/>
    </location>
</feature>
<evidence type="ECO:0000313" key="4">
    <source>
        <dbReference type="Proteomes" id="UP001217838"/>
    </source>
</evidence>
<dbReference type="RefSeq" id="WP_272000495.1">
    <property type="nucleotide sequence ID" value="NZ_JAQNDN010000013.1"/>
</dbReference>
<evidence type="ECO:0000313" key="3">
    <source>
        <dbReference type="EMBL" id="MDC0670666.1"/>
    </source>
</evidence>
<keyword evidence="4" id="KW-1185">Reference proteome</keyword>
<dbReference type="Proteomes" id="UP001217838">
    <property type="component" value="Unassembled WGS sequence"/>
</dbReference>
<organism evidence="3 4">
    <name type="scientific">Nannocystis radixulma</name>
    <dbReference type="NCBI Taxonomy" id="2995305"/>
    <lineage>
        <taxon>Bacteria</taxon>
        <taxon>Pseudomonadati</taxon>
        <taxon>Myxococcota</taxon>
        <taxon>Polyangia</taxon>
        <taxon>Nannocystales</taxon>
        <taxon>Nannocystaceae</taxon>
        <taxon>Nannocystis</taxon>
    </lineage>
</organism>
<name>A0ABT5B960_9BACT</name>
<feature type="signal peptide" evidence="2">
    <location>
        <begin position="1"/>
        <end position="23"/>
    </location>
</feature>
<dbReference type="EMBL" id="JAQNDN010000013">
    <property type="protein sequence ID" value="MDC0670666.1"/>
    <property type="molecule type" value="Genomic_DNA"/>
</dbReference>
<feature type="chain" id="PRO_5045564238" evidence="2">
    <location>
        <begin position="24"/>
        <end position="203"/>
    </location>
</feature>
<protein>
    <submittedName>
        <fullName evidence="3">Uncharacterized protein</fullName>
    </submittedName>
</protein>
<dbReference type="PROSITE" id="PS51257">
    <property type="entry name" value="PROKAR_LIPOPROTEIN"/>
    <property type="match status" value="1"/>
</dbReference>
<evidence type="ECO:0000256" key="2">
    <source>
        <dbReference type="SAM" id="SignalP"/>
    </source>
</evidence>